<proteinExistence type="predicted"/>
<dbReference type="SMART" id="SM00530">
    <property type="entry name" value="HTH_XRE"/>
    <property type="match status" value="1"/>
</dbReference>
<dbReference type="AlphaFoldDB" id="A0A212J0J4"/>
<gene>
    <name evidence="2" type="ORF">KL86DPRO_10435</name>
</gene>
<dbReference type="PROSITE" id="PS50943">
    <property type="entry name" value="HTH_CROC1"/>
    <property type="match status" value="1"/>
</dbReference>
<accession>A0A212J0J4</accession>
<sequence length="87" mass="9597">MRNIPEFRRAFGYVLRQRRELAGLTQPELAVRIGGSEINIRTLERSASAPSMVTFLLLADALDVDPHDMLGDVLARIAFLRGSGEAS</sequence>
<dbReference type="CDD" id="cd00093">
    <property type="entry name" value="HTH_XRE"/>
    <property type="match status" value="1"/>
</dbReference>
<dbReference type="GO" id="GO:0003677">
    <property type="term" value="F:DNA binding"/>
    <property type="evidence" value="ECO:0007669"/>
    <property type="project" value="InterPro"/>
</dbReference>
<evidence type="ECO:0000259" key="1">
    <source>
        <dbReference type="PROSITE" id="PS50943"/>
    </source>
</evidence>
<dbReference type="EMBL" id="FLUQ01000001">
    <property type="protein sequence ID" value="SBV92874.1"/>
    <property type="molecule type" value="Genomic_DNA"/>
</dbReference>
<protein>
    <recommendedName>
        <fullName evidence="1">HTH cro/C1-type domain-containing protein</fullName>
    </recommendedName>
</protein>
<feature type="domain" description="HTH cro/C1-type" evidence="1">
    <location>
        <begin position="15"/>
        <end position="69"/>
    </location>
</feature>
<dbReference type="InterPro" id="IPR010982">
    <property type="entry name" value="Lambda_DNA-bd_dom_sf"/>
</dbReference>
<dbReference type="Gene3D" id="1.10.260.40">
    <property type="entry name" value="lambda repressor-like DNA-binding domains"/>
    <property type="match status" value="1"/>
</dbReference>
<dbReference type="InterPro" id="IPR001387">
    <property type="entry name" value="Cro/C1-type_HTH"/>
</dbReference>
<dbReference type="SUPFAM" id="SSF47413">
    <property type="entry name" value="lambda repressor-like DNA-binding domains"/>
    <property type="match status" value="1"/>
</dbReference>
<evidence type="ECO:0000313" key="2">
    <source>
        <dbReference type="EMBL" id="SBV92874.1"/>
    </source>
</evidence>
<dbReference type="Pfam" id="PF13560">
    <property type="entry name" value="HTH_31"/>
    <property type="match status" value="1"/>
</dbReference>
<reference evidence="2" key="1">
    <citation type="submission" date="2016-04" db="EMBL/GenBank/DDBJ databases">
        <authorList>
            <person name="Evans L.H."/>
            <person name="Alamgir A."/>
            <person name="Owens N."/>
            <person name="Weber N.D."/>
            <person name="Virtaneva K."/>
            <person name="Barbian K."/>
            <person name="Babar A."/>
            <person name="Rosenke K."/>
        </authorList>
    </citation>
    <scope>NUCLEOTIDE SEQUENCE</scope>
    <source>
        <strain evidence="2">86</strain>
    </source>
</reference>
<organism evidence="2">
    <name type="scientific">uncultured delta proteobacterium</name>
    <dbReference type="NCBI Taxonomy" id="34034"/>
    <lineage>
        <taxon>Bacteria</taxon>
        <taxon>Deltaproteobacteria</taxon>
        <taxon>environmental samples</taxon>
    </lineage>
</organism>
<name>A0A212J0J4_9DELT</name>